<organism evidence="1 2">
    <name type="scientific">Trifolium medium</name>
    <dbReference type="NCBI Taxonomy" id="97028"/>
    <lineage>
        <taxon>Eukaryota</taxon>
        <taxon>Viridiplantae</taxon>
        <taxon>Streptophyta</taxon>
        <taxon>Embryophyta</taxon>
        <taxon>Tracheophyta</taxon>
        <taxon>Spermatophyta</taxon>
        <taxon>Magnoliopsida</taxon>
        <taxon>eudicotyledons</taxon>
        <taxon>Gunneridae</taxon>
        <taxon>Pentapetalae</taxon>
        <taxon>rosids</taxon>
        <taxon>fabids</taxon>
        <taxon>Fabales</taxon>
        <taxon>Fabaceae</taxon>
        <taxon>Papilionoideae</taxon>
        <taxon>50 kb inversion clade</taxon>
        <taxon>NPAAA clade</taxon>
        <taxon>Hologalegina</taxon>
        <taxon>IRL clade</taxon>
        <taxon>Trifolieae</taxon>
        <taxon>Trifolium</taxon>
    </lineage>
</organism>
<comment type="caution">
    <text evidence="1">The sequence shown here is derived from an EMBL/GenBank/DDBJ whole genome shotgun (WGS) entry which is preliminary data.</text>
</comment>
<reference evidence="1 2" key="1">
    <citation type="journal article" date="2018" name="Front. Plant Sci.">
        <title>Red Clover (Trifolium pratense) and Zigzag Clover (T. medium) - A Picture of Genomic Similarities and Differences.</title>
        <authorList>
            <person name="Dluhosova J."/>
            <person name="Istvanek J."/>
            <person name="Nedelnik J."/>
            <person name="Repkova J."/>
        </authorList>
    </citation>
    <scope>NUCLEOTIDE SEQUENCE [LARGE SCALE GENOMIC DNA]</scope>
    <source>
        <strain evidence="2">cv. 10/8</strain>
        <tissue evidence="1">Leaf</tissue>
    </source>
</reference>
<keyword evidence="2" id="KW-1185">Reference proteome</keyword>
<name>A0A392RGF7_9FABA</name>
<evidence type="ECO:0000313" key="1">
    <source>
        <dbReference type="EMBL" id="MCI35297.1"/>
    </source>
</evidence>
<evidence type="ECO:0000313" key="2">
    <source>
        <dbReference type="Proteomes" id="UP000265520"/>
    </source>
</evidence>
<accession>A0A392RGF7</accession>
<dbReference type="Proteomes" id="UP000265520">
    <property type="component" value="Unassembled WGS sequence"/>
</dbReference>
<feature type="non-terminal residue" evidence="1">
    <location>
        <position position="71"/>
    </location>
</feature>
<dbReference type="EMBL" id="LXQA010222036">
    <property type="protein sequence ID" value="MCI35297.1"/>
    <property type="molecule type" value="Genomic_DNA"/>
</dbReference>
<sequence>MVEALITFYCLELLNFSIAGSNGHNMSLKGMVQQFTMHNQCHWPCTFMFCAFREGLGNQTEYVAEYRALIL</sequence>
<protein>
    <submittedName>
        <fullName evidence="1">Uncharacterized protein</fullName>
    </submittedName>
</protein>
<proteinExistence type="predicted"/>
<dbReference type="AlphaFoldDB" id="A0A392RGF7"/>